<proteinExistence type="inferred from homology"/>
<evidence type="ECO:0000256" key="4">
    <source>
        <dbReference type="ARBA" id="ARBA00022448"/>
    </source>
</evidence>
<evidence type="ECO:0000256" key="2">
    <source>
        <dbReference type="ARBA" id="ARBA00004119"/>
    </source>
</evidence>
<feature type="transmembrane region" description="Helical" evidence="12">
    <location>
        <begin position="56"/>
        <end position="78"/>
    </location>
</feature>
<dbReference type="InterPro" id="IPR038770">
    <property type="entry name" value="Na+/solute_symporter_sf"/>
</dbReference>
<evidence type="ECO:0000256" key="12">
    <source>
        <dbReference type="SAM" id="Phobius"/>
    </source>
</evidence>
<organism evidence="15 16">
    <name type="scientific">Platanthera guangdongensis</name>
    <dbReference type="NCBI Taxonomy" id="2320717"/>
    <lineage>
        <taxon>Eukaryota</taxon>
        <taxon>Viridiplantae</taxon>
        <taxon>Streptophyta</taxon>
        <taxon>Embryophyta</taxon>
        <taxon>Tracheophyta</taxon>
        <taxon>Spermatophyta</taxon>
        <taxon>Magnoliopsida</taxon>
        <taxon>Liliopsida</taxon>
        <taxon>Asparagales</taxon>
        <taxon>Orchidaceae</taxon>
        <taxon>Orchidoideae</taxon>
        <taxon>Orchideae</taxon>
        <taxon>Orchidinae</taxon>
        <taxon>Platanthera</taxon>
    </lineage>
</organism>
<reference evidence="15 16" key="1">
    <citation type="journal article" date="2022" name="Nat. Plants">
        <title>Genomes of leafy and leafless Platanthera orchids illuminate the evolution of mycoheterotrophy.</title>
        <authorList>
            <person name="Li M.H."/>
            <person name="Liu K.W."/>
            <person name="Li Z."/>
            <person name="Lu H.C."/>
            <person name="Ye Q.L."/>
            <person name="Zhang D."/>
            <person name="Wang J.Y."/>
            <person name="Li Y.F."/>
            <person name="Zhong Z.M."/>
            <person name="Liu X."/>
            <person name="Yu X."/>
            <person name="Liu D.K."/>
            <person name="Tu X.D."/>
            <person name="Liu B."/>
            <person name="Hao Y."/>
            <person name="Liao X.Y."/>
            <person name="Jiang Y.T."/>
            <person name="Sun W.H."/>
            <person name="Chen J."/>
            <person name="Chen Y.Q."/>
            <person name="Ai Y."/>
            <person name="Zhai J.W."/>
            <person name="Wu S.S."/>
            <person name="Zhou Z."/>
            <person name="Hsiao Y.Y."/>
            <person name="Wu W.L."/>
            <person name="Chen Y.Y."/>
            <person name="Lin Y.F."/>
            <person name="Hsu J.L."/>
            <person name="Li C.Y."/>
            <person name="Wang Z.W."/>
            <person name="Zhao X."/>
            <person name="Zhong W.Y."/>
            <person name="Ma X.K."/>
            <person name="Ma L."/>
            <person name="Huang J."/>
            <person name="Chen G.Z."/>
            <person name="Huang M.Z."/>
            <person name="Huang L."/>
            <person name="Peng D.H."/>
            <person name="Luo Y.B."/>
            <person name="Zou S.Q."/>
            <person name="Chen S.P."/>
            <person name="Lan S."/>
            <person name="Tsai W.C."/>
            <person name="Van de Peer Y."/>
            <person name="Liu Z.J."/>
        </authorList>
    </citation>
    <scope>NUCLEOTIDE SEQUENCE [LARGE SCALE GENOMIC DNA]</scope>
    <source>
        <strain evidence="15">Lor288</strain>
    </source>
</reference>
<gene>
    <name evidence="15" type="primary">CHX18</name>
    <name evidence="15" type="ORF">KSP40_PGU015498</name>
</gene>
<dbReference type="InterPro" id="IPR057291">
    <property type="entry name" value="CHX17_2nd"/>
</dbReference>
<evidence type="ECO:0000259" key="14">
    <source>
        <dbReference type="Pfam" id="PF23256"/>
    </source>
</evidence>
<feature type="transmembrane region" description="Helical" evidence="12">
    <location>
        <begin position="171"/>
        <end position="193"/>
    </location>
</feature>
<comment type="function">
    <text evidence="1">May function as sodium-coupled metabolite transporter across the chloroplast envelope.</text>
</comment>
<dbReference type="PANTHER" id="PTHR32468">
    <property type="entry name" value="CATION/H + ANTIPORTER"/>
    <property type="match status" value="1"/>
</dbReference>
<keyword evidence="5" id="KW-0633">Potassium transport</keyword>
<feature type="domain" description="Cation/H(+) antiporter central" evidence="14">
    <location>
        <begin position="243"/>
        <end position="378"/>
    </location>
</feature>
<evidence type="ECO:0000313" key="16">
    <source>
        <dbReference type="Proteomes" id="UP001412067"/>
    </source>
</evidence>
<feature type="transmembrane region" description="Helical" evidence="12">
    <location>
        <begin position="115"/>
        <end position="132"/>
    </location>
</feature>
<feature type="transmembrane region" description="Helical" evidence="12">
    <location>
        <begin position="90"/>
        <end position="109"/>
    </location>
</feature>
<feature type="transmembrane region" description="Helical" evidence="12">
    <location>
        <begin position="24"/>
        <end position="44"/>
    </location>
</feature>
<keyword evidence="6 12" id="KW-0812">Transmembrane</keyword>
<evidence type="ECO:0000256" key="5">
    <source>
        <dbReference type="ARBA" id="ARBA00022538"/>
    </source>
</evidence>
<comment type="subcellular location">
    <subcellularLocation>
        <location evidence="3">Membrane</location>
        <topology evidence="3">Multi-pass membrane protein</topology>
    </subcellularLocation>
    <subcellularLocation>
        <location evidence="2">Plastid</location>
        <location evidence="2">Chloroplast envelope</location>
    </subcellularLocation>
</comment>
<evidence type="ECO:0000256" key="8">
    <source>
        <dbReference type="ARBA" id="ARBA00022989"/>
    </source>
</evidence>
<evidence type="ECO:0000256" key="1">
    <source>
        <dbReference type="ARBA" id="ARBA00003198"/>
    </source>
</evidence>
<name>A0ABR2ML14_9ASPA</name>
<keyword evidence="7" id="KW-0630">Potassium</keyword>
<protein>
    <submittedName>
        <fullName evidence="15">Cation/H(+) antiporter 18</fullName>
    </submittedName>
</protein>
<dbReference type="InterPro" id="IPR050794">
    <property type="entry name" value="CPA2_transporter"/>
</dbReference>
<evidence type="ECO:0000259" key="13">
    <source>
        <dbReference type="Pfam" id="PF00999"/>
    </source>
</evidence>
<evidence type="ECO:0000313" key="15">
    <source>
        <dbReference type="EMBL" id="KAK8964691.1"/>
    </source>
</evidence>
<dbReference type="Gene3D" id="1.20.1530.20">
    <property type="match status" value="1"/>
</dbReference>
<evidence type="ECO:0000256" key="9">
    <source>
        <dbReference type="ARBA" id="ARBA00023065"/>
    </source>
</evidence>
<evidence type="ECO:0000256" key="3">
    <source>
        <dbReference type="ARBA" id="ARBA00004141"/>
    </source>
</evidence>
<dbReference type="PANTHER" id="PTHR32468:SF81">
    <property type="entry name" value="CATION_H(+) ANTIPORTER 19"/>
    <property type="match status" value="1"/>
</dbReference>
<evidence type="ECO:0000256" key="7">
    <source>
        <dbReference type="ARBA" id="ARBA00022958"/>
    </source>
</evidence>
<feature type="transmembrane region" description="Helical" evidence="12">
    <location>
        <begin position="248"/>
        <end position="267"/>
    </location>
</feature>
<keyword evidence="10 12" id="KW-0472">Membrane</keyword>
<evidence type="ECO:0000256" key="11">
    <source>
        <dbReference type="ARBA" id="ARBA00038341"/>
    </source>
</evidence>
<evidence type="ECO:0000256" key="6">
    <source>
        <dbReference type="ARBA" id="ARBA00022692"/>
    </source>
</evidence>
<dbReference type="EMBL" id="JBBWWR010000006">
    <property type="protein sequence ID" value="KAK8964691.1"/>
    <property type="molecule type" value="Genomic_DNA"/>
</dbReference>
<keyword evidence="9" id="KW-0406">Ion transport</keyword>
<accession>A0ABR2ML14</accession>
<comment type="caution">
    <text evidence="15">The sequence shown here is derived from an EMBL/GenBank/DDBJ whole genome shotgun (WGS) entry which is preliminary data.</text>
</comment>
<comment type="similarity">
    <text evidence="11">Belongs to the monovalent cation:proton antiporter 2 (CPA2) transporter (TC 2.A.37) family. CHX (TC 2.A.37.4) subfamily.</text>
</comment>
<evidence type="ECO:0000256" key="10">
    <source>
        <dbReference type="ARBA" id="ARBA00023136"/>
    </source>
</evidence>
<feature type="domain" description="Cation/H+ exchanger transmembrane" evidence="13">
    <location>
        <begin position="123"/>
        <end position="192"/>
    </location>
</feature>
<keyword evidence="16" id="KW-1185">Reference proteome</keyword>
<sequence length="479" mass="54492">MFLFFVSLELELVSFCRTWKRATCIAFFGTLFSDLLDVGLSLFIRSMVAHDDTKMTFRLFMAVNVSFTAFLVLVIILIEFKILITELGSLATCIAALCNGFIWILLALLPHFSGSGIMSVWIGSTIITSLIVKVSFREAIVLGFLMNTKGLVEFIMLNIGKELQVLNDEMFVILVLTALITTAVTPLIITSLYRQVKIEGLYTHRMMERTNMNAELRFHICFIDGRNVSSLISLLELSRGNIRRRLKVYVVHLITLFDGSSPFFWYIRCVMEVSYYGKKTGIDGRYEAKETTIMFTDHNLLIPIILCPVTANSKMDTIYRDIISGAEKKLVAMIILPSQKTTSEYDIMEPTRDTLTHVSRQIILDAPCSVGILVNHCVSNRGCKSSCDIFQDVVKLFFRGCDDQEVLSYDMLMADRPRVGSGSYALLPRHPNHLTSKLERASSFKRKKMRSRSTMNVSTNYLTGLLRSRLRQWNMPREL</sequence>
<dbReference type="Pfam" id="PF00999">
    <property type="entry name" value="Na_H_Exchanger"/>
    <property type="match status" value="1"/>
</dbReference>
<keyword evidence="8 12" id="KW-1133">Transmembrane helix</keyword>
<dbReference type="Pfam" id="PF23256">
    <property type="entry name" value="CHX17_2nd"/>
    <property type="match status" value="1"/>
</dbReference>
<dbReference type="InterPro" id="IPR006153">
    <property type="entry name" value="Cation/H_exchanger_TM"/>
</dbReference>
<keyword evidence="4" id="KW-0813">Transport</keyword>
<dbReference type="Proteomes" id="UP001412067">
    <property type="component" value="Unassembled WGS sequence"/>
</dbReference>